<dbReference type="Proteomes" id="UP000001396">
    <property type="component" value="Unassembled WGS sequence"/>
</dbReference>
<evidence type="ECO:0000313" key="2">
    <source>
        <dbReference type="EMBL" id="EFA75244.1"/>
    </source>
</evidence>
<keyword evidence="3" id="KW-1185">Reference proteome</keyword>
<dbReference type="FunCoup" id="D3BT27">
    <property type="interactions" value="313"/>
</dbReference>
<dbReference type="InterPro" id="IPR013320">
    <property type="entry name" value="ConA-like_dom_sf"/>
</dbReference>
<dbReference type="RefSeq" id="XP_020427378.1">
    <property type="nucleotide sequence ID" value="XM_020582075.1"/>
</dbReference>
<dbReference type="Pfam" id="PF10607">
    <property type="entry name" value="CTLH"/>
    <property type="match status" value="1"/>
</dbReference>
<organism evidence="2 3">
    <name type="scientific">Heterostelium pallidum (strain ATCC 26659 / Pp 5 / PN500)</name>
    <name type="common">Cellular slime mold</name>
    <name type="synonym">Polysphondylium pallidum</name>
    <dbReference type="NCBI Taxonomy" id="670386"/>
    <lineage>
        <taxon>Eukaryota</taxon>
        <taxon>Amoebozoa</taxon>
        <taxon>Evosea</taxon>
        <taxon>Eumycetozoa</taxon>
        <taxon>Dictyostelia</taxon>
        <taxon>Acytosteliales</taxon>
        <taxon>Acytosteliaceae</taxon>
        <taxon>Heterostelium</taxon>
    </lineage>
</organism>
<gene>
    <name evidence="2" type="ORF">PPL_11319</name>
</gene>
<evidence type="ECO:0000313" key="3">
    <source>
        <dbReference type="Proteomes" id="UP000001396"/>
    </source>
</evidence>
<dbReference type="SUPFAM" id="SSF49899">
    <property type="entry name" value="Concanavalin A-like lectins/glucanases"/>
    <property type="match status" value="1"/>
</dbReference>
<accession>D3BT27</accession>
<dbReference type="AlphaFoldDB" id="D3BT27"/>
<dbReference type="GeneID" id="31366787"/>
<dbReference type="SMART" id="SM00757">
    <property type="entry name" value="CRA"/>
    <property type="match status" value="1"/>
</dbReference>
<dbReference type="InterPro" id="IPR013144">
    <property type="entry name" value="CRA_dom"/>
</dbReference>
<dbReference type="PROSITE" id="PS50897">
    <property type="entry name" value="CTLH"/>
    <property type="match status" value="1"/>
</dbReference>
<comment type="caution">
    <text evidence="2">The sequence shown here is derived from an EMBL/GenBank/DDBJ whole genome shotgun (WGS) entry which is preliminary data.</text>
</comment>
<proteinExistence type="predicted"/>
<evidence type="ECO:0000259" key="1">
    <source>
        <dbReference type="PROSITE" id="PS50897"/>
    </source>
</evidence>
<dbReference type="PANTHER" id="PTHR12864">
    <property type="entry name" value="RAN BINDING PROTEIN 9-RELATED"/>
    <property type="match status" value="1"/>
</dbReference>
<name>D3BT27_HETP5</name>
<dbReference type="STRING" id="670386.D3BT27"/>
<reference evidence="2 3" key="1">
    <citation type="journal article" date="2011" name="Genome Res.">
        <title>Phylogeny-wide analysis of social amoeba genomes highlights ancient origins for complex intercellular communication.</title>
        <authorList>
            <person name="Heidel A.J."/>
            <person name="Lawal H.M."/>
            <person name="Felder M."/>
            <person name="Schilde C."/>
            <person name="Helps N.R."/>
            <person name="Tunggal B."/>
            <person name="Rivero F."/>
            <person name="John U."/>
            <person name="Schleicher M."/>
            <person name="Eichinger L."/>
            <person name="Platzer M."/>
            <person name="Noegel A.A."/>
            <person name="Schaap P."/>
            <person name="Gloeckner G."/>
        </authorList>
    </citation>
    <scope>NUCLEOTIDE SEQUENCE [LARGE SCALE GENOMIC DNA]</scope>
    <source>
        <strain evidence="3">ATCC 26659 / Pp 5 / PN500</strain>
    </source>
</reference>
<feature type="domain" description="CTLH" evidence="1">
    <location>
        <begin position="140"/>
        <end position="197"/>
    </location>
</feature>
<dbReference type="EMBL" id="ADBJ01000056">
    <property type="protein sequence ID" value="EFA75244.1"/>
    <property type="molecule type" value="Genomic_DNA"/>
</dbReference>
<dbReference type="Gene3D" id="2.60.120.920">
    <property type="match status" value="1"/>
</dbReference>
<sequence>MLTSSSSSSSSQQSSSSMKDVTMVDCLVSDELNNTSSSYYGPFSGLLELPTHWSSKEKEKSGNLDLNSSNMRVTYKSPKENGDAGLVRANHPIPPACGIYYFEVKVISKGKDGYIGVETVKLFANATGINDSSLESQLDDIKNRQKISDLLLNGDVEKVIAELNRLYPEFLLKRRDILFKLYCQKFIEMIKVAPLEDTLAFGKDLYKFIQESPENEASLNEVFSLIAYQDPYSSPVSYLMQPSRRDPIVSDLNRALLVYCNKPSTPVLEKIVKQVKVVINEVVVHNAAPSAIFMNLNEFIEHDEN</sequence>
<dbReference type="InParanoid" id="D3BT27"/>
<dbReference type="SMART" id="SM00668">
    <property type="entry name" value="CTLH"/>
    <property type="match status" value="1"/>
</dbReference>
<dbReference type="InterPro" id="IPR043136">
    <property type="entry name" value="B30.2/SPRY_sf"/>
</dbReference>
<dbReference type="InterPro" id="IPR024964">
    <property type="entry name" value="CTLH/CRA"/>
</dbReference>
<dbReference type="InterPro" id="IPR006595">
    <property type="entry name" value="CTLH_C"/>
</dbReference>
<dbReference type="InterPro" id="IPR050618">
    <property type="entry name" value="Ubq-SigPath_Reg"/>
</dbReference>
<protein>
    <recommendedName>
        <fullName evidence="1">CTLH domain-containing protein</fullName>
    </recommendedName>
</protein>